<evidence type="ECO:0000313" key="2">
    <source>
        <dbReference type="Proteomes" id="UP000191554"/>
    </source>
</evidence>
<organism evidence="1 2">
    <name type="scientific">Ruminiclostridium hungatei</name>
    <name type="common">Clostridium hungatei</name>
    <dbReference type="NCBI Taxonomy" id="48256"/>
    <lineage>
        <taxon>Bacteria</taxon>
        <taxon>Bacillati</taxon>
        <taxon>Bacillota</taxon>
        <taxon>Clostridia</taxon>
        <taxon>Eubacteriales</taxon>
        <taxon>Oscillospiraceae</taxon>
        <taxon>Ruminiclostridium</taxon>
    </lineage>
</organism>
<dbReference type="Proteomes" id="UP000191554">
    <property type="component" value="Unassembled WGS sequence"/>
</dbReference>
<keyword evidence="2" id="KW-1185">Reference proteome</keyword>
<dbReference type="EMBL" id="MZGX01000035">
    <property type="protein sequence ID" value="OPX42078.1"/>
    <property type="molecule type" value="Genomic_DNA"/>
</dbReference>
<comment type="caution">
    <text evidence="1">The sequence shown here is derived from an EMBL/GenBank/DDBJ whole genome shotgun (WGS) entry which is preliminary data.</text>
</comment>
<gene>
    <name evidence="1" type="ORF">CLHUN_40770</name>
</gene>
<proteinExistence type="predicted"/>
<dbReference type="STRING" id="48256.CLHUN_40770"/>
<protein>
    <submittedName>
        <fullName evidence="1">Uncharacterized protein</fullName>
    </submittedName>
</protein>
<evidence type="ECO:0000313" key="1">
    <source>
        <dbReference type="EMBL" id="OPX42078.1"/>
    </source>
</evidence>
<dbReference type="RefSeq" id="WP_080066531.1">
    <property type="nucleotide sequence ID" value="NZ_MZGX01000035.1"/>
</dbReference>
<sequence>MISKGLFTNNLPISIDSDHEDEETISQLLNMIDYSKNFETIYLIHESSLYSKSISGMDFSTWIFDYTNPELRDVKRELSIHINKSETLDCGTDLNSYLGDETAFIVGKNENSYVWDVFDYLLFKQNRLKNISNRSTFVAEAKECFMNIFFDETVSSSLRTLGKSFDQIVDEIIYHLRKLDEYYNKFQEYLTIGCSFQSLADTFTEFSGIQCSPQAGRDGVIKLTRSFINTDTGNKESVVCELHTKFSQHNRGRQKPDRVYFHPGKKGICEAKIIVIHIGEHL</sequence>
<accession>A0A1V4SDZ1</accession>
<dbReference type="OrthoDB" id="2855075at2"/>
<reference evidence="1 2" key="1">
    <citation type="submission" date="2017-03" db="EMBL/GenBank/DDBJ databases">
        <title>Genome sequence of Clostridium hungatei DSM 14427.</title>
        <authorList>
            <person name="Poehlein A."/>
            <person name="Daniel R."/>
        </authorList>
    </citation>
    <scope>NUCLEOTIDE SEQUENCE [LARGE SCALE GENOMIC DNA]</scope>
    <source>
        <strain evidence="1 2">DSM 14427</strain>
    </source>
</reference>
<name>A0A1V4SDZ1_RUMHU</name>
<dbReference type="AlphaFoldDB" id="A0A1V4SDZ1"/>